<dbReference type="OrthoDB" id="7694116at2759"/>
<organism evidence="1 2">
    <name type="scientific">Cotesia congregata</name>
    <name type="common">Parasitoid wasp</name>
    <name type="synonym">Apanteles congregatus</name>
    <dbReference type="NCBI Taxonomy" id="51543"/>
    <lineage>
        <taxon>Eukaryota</taxon>
        <taxon>Metazoa</taxon>
        <taxon>Ecdysozoa</taxon>
        <taxon>Arthropoda</taxon>
        <taxon>Hexapoda</taxon>
        <taxon>Insecta</taxon>
        <taxon>Pterygota</taxon>
        <taxon>Neoptera</taxon>
        <taxon>Endopterygota</taxon>
        <taxon>Hymenoptera</taxon>
        <taxon>Apocrita</taxon>
        <taxon>Ichneumonoidea</taxon>
        <taxon>Braconidae</taxon>
        <taxon>Microgastrinae</taxon>
        <taxon>Cotesia</taxon>
    </lineage>
</organism>
<gene>
    <name evidence="1" type="ORF">HICCMSTLAB_LOCUS8207</name>
</gene>
<protein>
    <submittedName>
        <fullName evidence="1">Uncharacterized protein</fullName>
    </submittedName>
</protein>
<proteinExistence type="predicted"/>
<dbReference type="AlphaFoldDB" id="A0A8J2HEK4"/>
<accession>A0A8J2HEK4</accession>
<evidence type="ECO:0000313" key="1">
    <source>
        <dbReference type="EMBL" id="CAG5096433.1"/>
    </source>
</evidence>
<dbReference type="EMBL" id="CAJNRD030001121">
    <property type="protein sequence ID" value="CAG5096433.1"/>
    <property type="molecule type" value="Genomic_DNA"/>
</dbReference>
<comment type="caution">
    <text evidence="1">The sequence shown here is derived from an EMBL/GenBank/DDBJ whole genome shotgun (WGS) entry which is preliminary data.</text>
</comment>
<dbReference type="Proteomes" id="UP000786811">
    <property type="component" value="Unassembled WGS sequence"/>
</dbReference>
<sequence length="187" mass="21664">MKTKVMILGSKSKLKILEKCDLPIIVDGNIIPHFNSTKHLGIHLSTNLTWDDHVAQLSRKVFGVLKSLKHKRNILSTSTRKLLVTSTILLIIDYCSFVLLDSSKRLDNKLQRLINIAIRFILNLKCDVHITPHRHSLNWLNIKSRQSYFLACFFYKLLATGEPKFLRALFRDEDPDIRRSDRLASKQ</sequence>
<name>A0A8J2HEK4_COTCN</name>
<reference evidence="1" key="1">
    <citation type="submission" date="2021-04" db="EMBL/GenBank/DDBJ databases">
        <authorList>
            <person name="Chebbi M.A.C M."/>
        </authorList>
    </citation>
    <scope>NUCLEOTIDE SEQUENCE</scope>
</reference>
<evidence type="ECO:0000313" key="2">
    <source>
        <dbReference type="Proteomes" id="UP000786811"/>
    </source>
</evidence>
<keyword evidence="2" id="KW-1185">Reference proteome</keyword>